<keyword evidence="2" id="KW-0813">Transport</keyword>
<evidence type="ECO:0000256" key="8">
    <source>
        <dbReference type="ARBA" id="ARBA00037998"/>
    </source>
</evidence>
<feature type="transmembrane region" description="Helical" evidence="9">
    <location>
        <begin position="195"/>
        <end position="216"/>
    </location>
</feature>
<sequence length="298" mass="32005">MFANPMILFIQVMNSFSLAMNLFIIAAGLTLIFGVLRIVNFAHGAFYMVGAYLALSILGVTGNSNLGFVLGVLGAGAAMGAMAFVVERVLLSQLYDKEHMLQLLFTFALVLVIKDVVKMIWGSGQYSISAPPFLRGAVNLGISPYPKYALFLCIAGPIIAVAIWFFMERTRWGRILRAAREDRVMLNALGTDVKLVYSGVFVAGAALAAMGGALAAPRSAVDPGMDALVIIDAFIIVIIGGLGSLLGSFIGALILGFLTVMGSIYLQEWAIVASYVMMVVILLVRPWGLFGKPDEERH</sequence>
<evidence type="ECO:0000313" key="11">
    <source>
        <dbReference type="Proteomes" id="UP000199125"/>
    </source>
</evidence>
<evidence type="ECO:0000256" key="2">
    <source>
        <dbReference type="ARBA" id="ARBA00022448"/>
    </source>
</evidence>
<evidence type="ECO:0000256" key="4">
    <source>
        <dbReference type="ARBA" id="ARBA00022692"/>
    </source>
</evidence>
<dbReference type="EMBL" id="FNXG01000013">
    <property type="protein sequence ID" value="SEI13234.1"/>
    <property type="molecule type" value="Genomic_DNA"/>
</dbReference>
<feature type="transmembrane region" description="Helical" evidence="9">
    <location>
        <begin position="103"/>
        <end position="128"/>
    </location>
</feature>
<reference evidence="11" key="1">
    <citation type="submission" date="2016-10" db="EMBL/GenBank/DDBJ databases">
        <authorList>
            <person name="Varghese N."/>
            <person name="Submissions S."/>
        </authorList>
    </citation>
    <scope>NUCLEOTIDE SEQUENCE [LARGE SCALE GENOMIC DNA]</scope>
    <source>
        <strain evidence="11">DSM 11593</strain>
    </source>
</reference>
<dbReference type="PANTHER" id="PTHR11795:SF442">
    <property type="entry name" value="ABC TRANSPORTER ATP-BINDING PROTEIN"/>
    <property type="match status" value="1"/>
</dbReference>
<comment type="subcellular location">
    <subcellularLocation>
        <location evidence="1">Cell membrane</location>
        <topology evidence="1">Multi-pass membrane protein</topology>
    </subcellularLocation>
</comment>
<proteinExistence type="inferred from homology"/>
<dbReference type="CDD" id="cd06582">
    <property type="entry name" value="TM_PBP1_LivH_like"/>
    <property type="match status" value="1"/>
</dbReference>
<evidence type="ECO:0000256" key="9">
    <source>
        <dbReference type="SAM" id="Phobius"/>
    </source>
</evidence>
<dbReference type="OrthoDB" id="9807115at2"/>
<protein>
    <submittedName>
        <fullName evidence="10">Branched-chain amino acid transport system permease protein</fullName>
    </submittedName>
</protein>
<dbReference type="InterPro" id="IPR052157">
    <property type="entry name" value="BCAA_transport_permease"/>
</dbReference>
<dbReference type="Proteomes" id="UP000199125">
    <property type="component" value="Unassembled WGS sequence"/>
</dbReference>
<evidence type="ECO:0000256" key="6">
    <source>
        <dbReference type="ARBA" id="ARBA00022989"/>
    </source>
</evidence>
<keyword evidence="5" id="KW-0029">Amino-acid transport</keyword>
<feature type="transmembrane region" description="Helical" evidence="9">
    <location>
        <begin position="45"/>
        <end position="62"/>
    </location>
</feature>
<dbReference type="Pfam" id="PF02653">
    <property type="entry name" value="BPD_transp_2"/>
    <property type="match status" value="1"/>
</dbReference>
<feature type="transmembrane region" description="Helical" evidence="9">
    <location>
        <begin position="269"/>
        <end position="288"/>
    </location>
</feature>
<keyword evidence="4 9" id="KW-0812">Transmembrane</keyword>
<dbReference type="GO" id="GO:0006865">
    <property type="term" value="P:amino acid transport"/>
    <property type="evidence" value="ECO:0007669"/>
    <property type="project" value="UniProtKB-KW"/>
</dbReference>
<accession>A0A1H6NJH6</accession>
<dbReference type="PANTHER" id="PTHR11795">
    <property type="entry name" value="BRANCHED-CHAIN AMINO ACID TRANSPORT SYSTEM PERMEASE PROTEIN LIVH"/>
    <property type="match status" value="1"/>
</dbReference>
<dbReference type="STRING" id="65735.SAMN04488075_0069"/>
<feature type="transmembrane region" description="Helical" evidence="9">
    <location>
        <begin position="68"/>
        <end position="91"/>
    </location>
</feature>
<feature type="transmembrane region" description="Helical" evidence="9">
    <location>
        <begin position="148"/>
        <end position="167"/>
    </location>
</feature>
<keyword evidence="11" id="KW-1185">Reference proteome</keyword>
<name>A0A1H6NJH6_9RHOB</name>
<comment type="similarity">
    <text evidence="8">Belongs to the binding-protein-dependent transport system permease family. LivHM subfamily.</text>
</comment>
<keyword evidence="7 9" id="KW-0472">Membrane</keyword>
<dbReference type="InterPro" id="IPR001851">
    <property type="entry name" value="ABC_transp_permease"/>
</dbReference>
<keyword evidence="6 9" id="KW-1133">Transmembrane helix</keyword>
<evidence type="ECO:0000313" key="10">
    <source>
        <dbReference type="EMBL" id="SEI13234.1"/>
    </source>
</evidence>
<evidence type="ECO:0000256" key="1">
    <source>
        <dbReference type="ARBA" id="ARBA00004651"/>
    </source>
</evidence>
<dbReference type="GO" id="GO:0022857">
    <property type="term" value="F:transmembrane transporter activity"/>
    <property type="evidence" value="ECO:0007669"/>
    <property type="project" value="InterPro"/>
</dbReference>
<dbReference type="AlphaFoldDB" id="A0A1H6NJH6"/>
<keyword evidence="3" id="KW-1003">Cell membrane</keyword>
<feature type="transmembrane region" description="Helical" evidence="9">
    <location>
        <begin position="6"/>
        <end position="33"/>
    </location>
</feature>
<evidence type="ECO:0000256" key="5">
    <source>
        <dbReference type="ARBA" id="ARBA00022970"/>
    </source>
</evidence>
<dbReference type="GO" id="GO:0005886">
    <property type="term" value="C:plasma membrane"/>
    <property type="evidence" value="ECO:0007669"/>
    <property type="project" value="UniProtKB-SubCell"/>
</dbReference>
<organism evidence="10 11">
    <name type="scientific">Paracoccus alkenifer</name>
    <dbReference type="NCBI Taxonomy" id="65735"/>
    <lineage>
        <taxon>Bacteria</taxon>
        <taxon>Pseudomonadati</taxon>
        <taxon>Pseudomonadota</taxon>
        <taxon>Alphaproteobacteria</taxon>
        <taxon>Rhodobacterales</taxon>
        <taxon>Paracoccaceae</taxon>
        <taxon>Paracoccus</taxon>
    </lineage>
</organism>
<gene>
    <name evidence="10" type="ORF">SAMN04488075_0069</name>
</gene>
<feature type="transmembrane region" description="Helical" evidence="9">
    <location>
        <begin position="228"/>
        <end position="257"/>
    </location>
</feature>
<evidence type="ECO:0000256" key="7">
    <source>
        <dbReference type="ARBA" id="ARBA00023136"/>
    </source>
</evidence>
<evidence type="ECO:0000256" key="3">
    <source>
        <dbReference type="ARBA" id="ARBA00022475"/>
    </source>
</evidence>